<proteinExistence type="predicted"/>
<evidence type="ECO:0008006" key="3">
    <source>
        <dbReference type="Google" id="ProtNLM"/>
    </source>
</evidence>
<accession>A0ABW8EEV8</accession>
<organism evidence="1 2">
    <name type="scientific">Streptomyces toxytricini</name>
    <name type="common">Actinomyces toxytricini</name>
    <dbReference type="NCBI Taxonomy" id="67369"/>
    <lineage>
        <taxon>Bacteria</taxon>
        <taxon>Bacillati</taxon>
        <taxon>Actinomycetota</taxon>
        <taxon>Actinomycetes</taxon>
        <taxon>Kitasatosporales</taxon>
        <taxon>Streptomycetaceae</taxon>
        <taxon>Streptomyces</taxon>
    </lineage>
</organism>
<dbReference type="EMBL" id="JBIUYY010000002">
    <property type="protein sequence ID" value="MFJ2820525.1"/>
    <property type="molecule type" value="Genomic_DNA"/>
</dbReference>
<dbReference type="RefSeq" id="WP_402377869.1">
    <property type="nucleotide sequence ID" value="NZ_JBIUYY010000002.1"/>
</dbReference>
<protein>
    <recommendedName>
        <fullName evidence="3">Molecular chaperone DnaJ</fullName>
    </recommendedName>
</protein>
<evidence type="ECO:0000313" key="1">
    <source>
        <dbReference type="EMBL" id="MFJ2820525.1"/>
    </source>
</evidence>
<evidence type="ECO:0000313" key="2">
    <source>
        <dbReference type="Proteomes" id="UP001617351"/>
    </source>
</evidence>
<sequence>MATARKNTARRPKPAVVECPDCHGSGETDETVCVGPRGRRKTGDKQTAVCLTCFGAGQTATT</sequence>
<reference evidence="1 2" key="1">
    <citation type="submission" date="2024-10" db="EMBL/GenBank/DDBJ databases">
        <title>The Natural Products Discovery Center: Release of the First 8490 Sequenced Strains for Exploring Actinobacteria Biosynthetic Diversity.</title>
        <authorList>
            <person name="Kalkreuter E."/>
            <person name="Kautsar S.A."/>
            <person name="Yang D."/>
            <person name="Bader C.D."/>
            <person name="Teijaro C.N."/>
            <person name="Fluegel L."/>
            <person name="Davis C.M."/>
            <person name="Simpson J.R."/>
            <person name="Lauterbach L."/>
            <person name="Steele A.D."/>
            <person name="Gui C."/>
            <person name="Meng S."/>
            <person name="Li G."/>
            <person name="Viehrig K."/>
            <person name="Ye F."/>
            <person name="Su P."/>
            <person name="Kiefer A.F."/>
            <person name="Nichols A."/>
            <person name="Cepeda A.J."/>
            <person name="Yan W."/>
            <person name="Fan B."/>
            <person name="Jiang Y."/>
            <person name="Adhikari A."/>
            <person name="Zheng C.-J."/>
            <person name="Schuster L."/>
            <person name="Cowan T.M."/>
            <person name="Smanski M.J."/>
            <person name="Chevrette M.G."/>
            <person name="De Carvalho L.P.S."/>
            <person name="Shen B."/>
        </authorList>
    </citation>
    <scope>NUCLEOTIDE SEQUENCE [LARGE SCALE GENOMIC DNA]</scope>
    <source>
        <strain evidence="1 2">NPDC087220</strain>
    </source>
</reference>
<dbReference type="Proteomes" id="UP001617351">
    <property type="component" value="Unassembled WGS sequence"/>
</dbReference>
<keyword evidence="2" id="KW-1185">Reference proteome</keyword>
<comment type="caution">
    <text evidence="1">The sequence shown here is derived from an EMBL/GenBank/DDBJ whole genome shotgun (WGS) entry which is preliminary data.</text>
</comment>
<name>A0ABW8EEV8_STRT5</name>
<gene>
    <name evidence="1" type="ORF">ACIO7M_05320</name>
</gene>